<evidence type="ECO:0000313" key="7">
    <source>
        <dbReference type="EMBL" id="MFH4983548.1"/>
    </source>
</evidence>
<protein>
    <recommendedName>
        <fullName evidence="6">Vacuolar protein sorting-associated protein 54 N-terminal domain-containing protein</fullName>
    </recommendedName>
</protein>
<keyword evidence="8" id="KW-1185">Reference proteome</keyword>
<reference evidence="7 8" key="1">
    <citation type="submission" date="2024-08" db="EMBL/GenBank/DDBJ databases">
        <title>Gnathostoma spinigerum genome.</title>
        <authorList>
            <person name="Gonzalez-Bertolin B."/>
            <person name="Monzon S."/>
            <person name="Zaballos A."/>
            <person name="Jimenez P."/>
            <person name="Dekumyoy P."/>
            <person name="Varona S."/>
            <person name="Cuesta I."/>
            <person name="Sumanam S."/>
            <person name="Adisakwattana P."/>
            <person name="Gasser R.B."/>
            <person name="Hernandez-Gonzalez A."/>
            <person name="Young N.D."/>
            <person name="Perteguer M.J."/>
        </authorList>
    </citation>
    <scope>NUCLEOTIDE SEQUENCE [LARGE SCALE GENOMIC DNA]</scope>
    <source>
        <strain evidence="7">AL3</strain>
        <tissue evidence="7">Liver</tissue>
    </source>
</reference>
<dbReference type="InterPro" id="IPR040047">
    <property type="entry name" value="VPS50"/>
</dbReference>
<gene>
    <name evidence="7" type="ORF">AB6A40_010257</name>
</gene>
<evidence type="ECO:0000256" key="2">
    <source>
        <dbReference type="ARBA" id="ARBA00022927"/>
    </source>
</evidence>
<evidence type="ECO:0000256" key="5">
    <source>
        <dbReference type="SAM" id="MobiDB-lite"/>
    </source>
</evidence>
<feature type="domain" description="Vacuolar protein sorting-associated protein 54 N-terminal" evidence="6">
    <location>
        <begin position="43"/>
        <end position="256"/>
    </location>
</feature>
<evidence type="ECO:0000256" key="3">
    <source>
        <dbReference type="ARBA" id="ARBA00023054"/>
    </source>
</evidence>
<dbReference type="PANTHER" id="PTHR13258">
    <property type="entry name" value="SYNDETIN"/>
    <property type="match status" value="1"/>
</dbReference>
<keyword evidence="1" id="KW-0813">Transport</keyword>
<dbReference type="Pfam" id="PF10475">
    <property type="entry name" value="Vps54_N"/>
    <property type="match status" value="1"/>
</dbReference>
<dbReference type="PANTHER" id="PTHR13258:SF0">
    <property type="entry name" value="SYNDETIN"/>
    <property type="match status" value="1"/>
</dbReference>
<dbReference type="InterPro" id="IPR019515">
    <property type="entry name" value="VPS54_N"/>
</dbReference>
<feature type="coiled-coil region" evidence="4">
    <location>
        <begin position="205"/>
        <end position="232"/>
    </location>
</feature>
<accession>A0ABD6F1E5</accession>
<dbReference type="GO" id="GO:0015031">
    <property type="term" value="P:protein transport"/>
    <property type="evidence" value="ECO:0007669"/>
    <property type="project" value="UniProtKB-KW"/>
</dbReference>
<keyword evidence="3 4" id="KW-0175">Coiled coil</keyword>
<dbReference type="Proteomes" id="UP001608902">
    <property type="component" value="Unassembled WGS sequence"/>
</dbReference>
<feature type="region of interest" description="Disordered" evidence="5">
    <location>
        <begin position="1"/>
        <end position="29"/>
    </location>
</feature>
<dbReference type="EMBL" id="JBGFUD010012750">
    <property type="protein sequence ID" value="MFH4983548.1"/>
    <property type="molecule type" value="Genomic_DNA"/>
</dbReference>
<evidence type="ECO:0000256" key="1">
    <source>
        <dbReference type="ARBA" id="ARBA00022448"/>
    </source>
</evidence>
<proteinExistence type="predicted"/>
<name>A0ABD6F1E5_9BILA</name>
<evidence type="ECO:0000313" key="8">
    <source>
        <dbReference type="Proteomes" id="UP001608902"/>
    </source>
</evidence>
<evidence type="ECO:0000256" key="4">
    <source>
        <dbReference type="SAM" id="Coils"/>
    </source>
</evidence>
<keyword evidence="2" id="KW-0653">Protein transport</keyword>
<comment type="caution">
    <text evidence="7">The sequence shown here is derived from an EMBL/GenBank/DDBJ whole genome shotgun (WGS) entry which is preliminary data.</text>
</comment>
<feature type="compositionally biased region" description="Polar residues" evidence="5">
    <location>
        <begin position="1"/>
        <end position="21"/>
    </location>
</feature>
<evidence type="ECO:0000259" key="6">
    <source>
        <dbReference type="Pfam" id="PF10475"/>
    </source>
</evidence>
<sequence length="262" mass="29922">MDEACNSGQFAQQLNKSSNESAPRHLTTRCLPIPDPVVEADVLESIEAAYYLEDGFDATDFELKKMAGPELLPEDLMREMDRLKHQLHVVSKRISSMIVENSPSYSAELERVDNIQGDLTDVIDTVSMIRKNLCIARRQSRNGLEIIANHRNTILLKKLKSSLCVLKTLYDTEFQLNDLIQEGDFVAAIRLCEEARKVASNYSRFNCIRELLEKLSEMMENIEGELDNVLSSLTLLFDPDRYSSVYSAYKMLRRVDVHLNIL</sequence>
<organism evidence="7 8">
    <name type="scientific">Gnathostoma spinigerum</name>
    <dbReference type="NCBI Taxonomy" id="75299"/>
    <lineage>
        <taxon>Eukaryota</taxon>
        <taxon>Metazoa</taxon>
        <taxon>Ecdysozoa</taxon>
        <taxon>Nematoda</taxon>
        <taxon>Chromadorea</taxon>
        <taxon>Rhabditida</taxon>
        <taxon>Spirurina</taxon>
        <taxon>Gnathostomatomorpha</taxon>
        <taxon>Gnathostomatoidea</taxon>
        <taxon>Gnathostomatidae</taxon>
        <taxon>Gnathostoma</taxon>
    </lineage>
</organism>
<dbReference type="AlphaFoldDB" id="A0ABD6F1E5"/>